<feature type="domain" description="Vanillate O-demethylase oxygenase-like C-terminal catalytic" evidence="2">
    <location>
        <begin position="98"/>
        <end position="274"/>
    </location>
</feature>
<dbReference type="Pfam" id="PF19112">
    <property type="entry name" value="VanA_C"/>
    <property type="match status" value="1"/>
</dbReference>
<evidence type="ECO:0000313" key="4">
    <source>
        <dbReference type="Proteomes" id="UP000254343"/>
    </source>
</evidence>
<evidence type="ECO:0000259" key="2">
    <source>
        <dbReference type="Pfam" id="PF19112"/>
    </source>
</evidence>
<dbReference type="InterPro" id="IPR050584">
    <property type="entry name" value="Cholesterol_7-desaturase"/>
</dbReference>
<dbReference type="Proteomes" id="UP000254343">
    <property type="component" value="Unassembled WGS sequence"/>
</dbReference>
<dbReference type="InterPro" id="IPR044043">
    <property type="entry name" value="VanA_C_cat"/>
</dbReference>
<dbReference type="AlphaFoldDB" id="A0A380W617"/>
<dbReference type="SUPFAM" id="SSF55961">
    <property type="entry name" value="Bet v1-like"/>
    <property type="match status" value="1"/>
</dbReference>
<sequence>MTIDSFTKAHWYAVGRPEDVAEGATRKTRLLGTDIEISRCGSELDARKIENGNFKKIPLQVRYGHLWTTMSDDPKPLFEMPEFDEDGRRLVTAGAISVRCSAPRAVENFLDMAHFPFVHTGILGDEAHSEVADYNVEMRSDVDEVWATKCEMYQPQAAASAAGGQITRYMYRVPHPTVSILYKTCPIRPEGVWDLVGLFIQPREEDLCDVHSFVLVFDEDNTDVGLLHFQQTIFIQDRMILENQVPRTLPLDPRSELPTRADASSIAFRRWLKAKGVKYGVNESQPSPVH</sequence>
<dbReference type="PANTHER" id="PTHR21266">
    <property type="entry name" value="IRON-SULFUR DOMAIN CONTAINING PROTEIN"/>
    <property type="match status" value="1"/>
</dbReference>
<evidence type="ECO:0000256" key="1">
    <source>
        <dbReference type="ARBA" id="ARBA00023002"/>
    </source>
</evidence>
<dbReference type="PANTHER" id="PTHR21266:SF60">
    <property type="entry name" value="3-KETOSTEROID-9-ALPHA-MONOOXYGENASE, OXYGENASE COMPONENT"/>
    <property type="match status" value="1"/>
</dbReference>
<dbReference type="RefSeq" id="WP_002718682.1">
    <property type="nucleotide sequence ID" value="NZ_UFSI01000001.1"/>
</dbReference>
<gene>
    <name evidence="3" type="ORF">NCTC12722_01082</name>
</gene>
<dbReference type="EMBL" id="UIGB01000001">
    <property type="protein sequence ID" value="SUU83903.1"/>
    <property type="molecule type" value="Genomic_DNA"/>
</dbReference>
<keyword evidence="1" id="KW-0560">Oxidoreductase</keyword>
<dbReference type="GO" id="GO:0016491">
    <property type="term" value="F:oxidoreductase activity"/>
    <property type="evidence" value="ECO:0007669"/>
    <property type="project" value="UniProtKB-KW"/>
</dbReference>
<reference evidence="3 4" key="1">
    <citation type="submission" date="2018-06" db="EMBL/GenBank/DDBJ databases">
        <authorList>
            <consortium name="Pathogen Informatics"/>
            <person name="Doyle S."/>
        </authorList>
    </citation>
    <scope>NUCLEOTIDE SEQUENCE [LARGE SCALE GENOMIC DNA]</scope>
    <source>
        <strain evidence="3 4">NCTC12722</strain>
    </source>
</reference>
<evidence type="ECO:0000313" key="3">
    <source>
        <dbReference type="EMBL" id="SUU83903.1"/>
    </source>
</evidence>
<dbReference type="Gene3D" id="3.90.380.10">
    <property type="entry name" value="Naphthalene 1,2-dioxygenase Alpha Subunit, Chain A, domain 1"/>
    <property type="match status" value="1"/>
</dbReference>
<name>A0A380W617_AFIFE</name>
<proteinExistence type="predicted"/>
<organism evidence="3 4">
    <name type="scientific">Afipia felis</name>
    <name type="common">Cat scratch disease bacillus</name>
    <dbReference type="NCBI Taxonomy" id="1035"/>
    <lineage>
        <taxon>Bacteria</taxon>
        <taxon>Pseudomonadati</taxon>
        <taxon>Pseudomonadota</taxon>
        <taxon>Alphaproteobacteria</taxon>
        <taxon>Hyphomicrobiales</taxon>
        <taxon>Nitrobacteraceae</taxon>
        <taxon>Afipia</taxon>
    </lineage>
</organism>
<protein>
    <recommendedName>
        <fullName evidence="2">Vanillate O-demethylase oxygenase-like C-terminal catalytic domain-containing protein</fullName>
    </recommendedName>
</protein>
<dbReference type="OrthoDB" id="9800776at2"/>
<accession>A0A380W617</accession>